<gene>
    <name evidence="3" type="ORF">JG540_06665</name>
</gene>
<dbReference type="PROSITE" id="PS51257">
    <property type="entry name" value="PROKAR_LIPOPROTEIN"/>
    <property type="match status" value="1"/>
</dbReference>
<evidence type="ECO:0000313" key="4">
    <source>
        <dbReference type="Proteomes" id="UP000595895"/>
    </source>
</evidence>
<dbReference type="InterPro" id="IPR056303">
    <property type="entry name" value="AMIN-like"/>
</dbReference>
<feature type="compositionally biased region" description="Polar residues" evidence="1">
    <location>
        <begin position="29"/>
        <end position="40"/>
    </location>
</feature>
<feature type="compositionally biased region" description="Low complexity" evidence="1">
    <location>
        <begin position="41"/>
        <end position="52"/>
    </location>
</feature>
<feature type="region of interest" description="Disordered" evidence="1">
    <location>
        <begin position="26"/>
        <end position="80"/>
    </location>
</feature>
<proteinExistence type="predicted"/>
<feature type="compositionally biased region" description="Polar residues" evidence="1">
    <location>
        <begin position="60"/>
        <end position="77"/>
    </location>
</feature>
<evidence type="ECO:0000313" key="3">
    <source>
        <dbReference type="EMBL" id="QQM66767.1"/>
    </source>
</evidence>
<organism evidence="3 4">
    <name type="scientific">Actinomyces weissii</name>
    <dbReference type="NCBI Taxonomy" id="675090"/>
    <lineage>
        <taxon>Bacteria</taxon>
        <taxon>Bacillati</taxon>
        <taxon>Actinomycetota</taxon>
        <taxon>Actinomycetes</taxon>
        <taxon>Actinomycetales</taxon>
        <taxon>Actinomycetaceae</taxon>
        <taxon>Actinomyces</taxon>
    </lineage>
</organism>
<dbReference type="Pfam" id="PF24837">
    <property type="entry name" value="AMIN-like"/>
    <property type="match status" value="1"/>
</dbReference>
<dbReference type="RefSeq" id="WP_200274856.1">
    <property type="nucleotide sequence ID" value="NZ_CP066802.1"/>
</dbReference>
<feature type="domain" description="AMIN-like" evidence="2">
    <location>
        <begin position="83"/>
        <end position="209"/>
    </location>
</feature>
<keyword evidence="4" id="KW-1185">Reference proteome</keyword>
<accession>A0A7T7M993</accession>
<dbReference type="Proteomes" id="UP000595895">
    <property type="component" value="Chromosome"/>
</dbReference>
<evidence type="ECO:0000259" key="2">
    <source>
        <dbReference type="Pfam" id="PF24837"/>
    </source>
</evidence>
<dbReference type="KEGG" id="awe:JG540_06665"/>
<protein>
    <recommendedName>
        <fullName evidence="2">AMIN-like domain-containing protein</fullName>
    </recommendedName>
</protein>
<reference evidence="3 4" key="1">
    <citation type="submission" date="2020-12" db="EMBL/GenBank/DDBJ databases">
        <authorList>
            <person name="Zhou J."/>
        </authorList>
    </citation>
    <scope>NUCLEOTIDE SEQUENCE [LARGE SCALE GENOMIC DNA]</scope>
    <source>
        <strain evidence="3 4">CCUG 61299</strain>
    </source>
</reference>
<sequence length="212" mass="22106">MTTITRRRVLTAVPLALSGLLVGCGRETAPSQDSSTSSTKLAPTGTASAATPSLPPQPEPTGSTGAWLSEASSQPASGSPDLVITAVRTGVHEGYDRLVVDFTGTGTPGWDVQWVEEAYTQGKGDQITVEGDHLLLLRGTGVTMPVLPEQQQVAYQGPSLLPVGGAGLVAAYLDPTFEAQFQLVLGTRTRAYRVEALSSPTRLVVDVAHPQA</sequence>
<evidence type="ECO:0000256" key="1">
    <source>
        <dbReference type="SAM" id="MobiDB-lite"/>
    </source>
</evidence>
<dbReference type="AlphaFoldDB" id="A0A7T7M993"/>
<name>A0A7T7M993_9ACTO</name>
<dbReference type="EMBL" id="CP066802">
    <property type="protein sequence ID" value="QQM66767.1"/>
    <property type="molecule type" value="Genomic_DNA"/>
</dbReference>